<proteinExistence type="predicted"/>
<dbReference type="AlphaFoldDB" id="A0A8H6W790"/>
<keyword evidence="2" id="KW-1185">Reference proteome</keyword>
<sequence length="377" mass="42599">MQLQDLPIELLQHIFSFACTDIGTTGRSLSLVSRHVRDVSAAVKLQSVALFGHNQILGFASLLSQNGGHPAHEMDALLCTTRAWWKEAHSAAYGKDAQRLDAEERQRLEERFREQSRLCDEAVRTFCREAADAISVILRRVAPTLEVLFVDVDLDVAEQLEQIRSVALPRLVDLTTGGLFLFPRQQHEEDQVQPNPGPALHAFPSLRHLHVVEEATDSEECSQHLLFKADGLAQFAPNLTCLRLSELRWDSSVVLSAAASLGIELRHHRSYPPYDPESAVPLPESVQRIVMKPMVRPVPVACCDECDEIYIYRDVVNYARRLVCETERVVLLRLKADEERSEPEVVQLGEWLEKARGGMWRWDEESVDTTPPKLEDA</sequence>
<reference evidence="1" key="1">
    <citation type="submission" date="2020-05" db="EMBL/GenBank/DDBJ databases">
        <title>Mycena genomes resolve the evolution of fungal bioluminescence.</title>
        <authorList>
            <person name="Tsai I.J."/>
        </authorList>
    </citation>
    <scope>NUCLEOTIDE SEQUENCE</scope>
    <source>
        <strain evidence="1">110903Hualien_Pintung</strain>
    </source>
</reference>
<organism evidence="1 2">
    <name type="scientific">Mycena chlorophos</name>
    <name type="common">Agaric fungus</name>
    <name type="synonym">Agaricus chlorophos</name>
    <dbReference type="NCBI Taxonomy" id="658473"/>
    <lineage>
        <taxon>Eukaryota</taxon>
        <taxon>Fungi</taxon>
        <taxon>Dikarya</taxon>
        <taxon>Basidiomycota</taxon>
        <taxon>Agaricomycotina</taxon>
        <taxon>Agaricomycetes</taxon>
        <taxon>Agaricomycetidae</taxon>
        <taxon>Agaricales</taxon>
        <taxon>Marasmiineae</taxon>
        <taxon>Mycenaceae</taxon>
        <taxon>Mycena</taxon>
    </lineage>
</organism>
<comment type="caution">
    <text evidence="1">The sequence shown here is derived from an EMBL/GenBank/DDBJ whole genome shotgun (WGS) entry which is preliminary data.</text>
</comment>
<dbReference type="OrthoDB" id="2748701at2759"/>
<evidence type="ECO:0000313" key="2">
    <source>
        <dbReference type="Proteomes" id="UP000613580"/>
    </source>
</evidence>
<gene>
    <name evidence="1" type="ORF">HMN09_00685500</name>
</gene>
<evidence type="ECO:0000313" key="1">
    <source>
        <dbReference type="EMBL" id="KAF7308369.1"/>
    </source>
</evidence>
<dbReference type="EMBL" id="JACAZE010000008">
    <property type="protein sequence ID" value="KAF7308369.1"/>
    <property type="molecule type" value="Genomic_DNA"/>
</dbReference>
<dbReference type="Proteomes" id="UP000613580">
    <property type="component" value="Unassembled WGS sequence"/>
</dbReference>
<name>A0A8H6W790_MYCCL</name>
<accession>A0A8H6W790</accession>
<evidence type="ECO:0008006" key="3">
    <source>
        <dbReference type="Google" id="ProtNLM"/>
    </source>
</evidence>
<protein>
    <recommendedName>
        <fullName evidence="3">F-box domain-containing protein</fullName>
    </recommendedName>
</protein>